<accession>A0A0C3PYG7</accession>
<dbReference type="HOGENOM" id="CLU_2590705_0_0_1"/>
<reference evidence="1 2" key="1">
    <citation type="submission" date="2014-04" db="EMBL/GenBank/DDBJ databases">
        <authorList>
            <consortium name="DOE Joint Genome Institute"/>
            <person name="Kuo A."/>
            <person name="Kohler A."/>
            <person name="Costa M.D."/>
            <person name="Nagy L.G."/>
            <person name="Floudas D."/>
            <person name="Copeland A."/>
            <person name="Barry K.W."/>
            <person name="Cichocki N."/>
            <person name="Veneault-Fourrey C."/>
            <person name="LaButti K."/>
            <person name="Lindquist E.A."/>
            <person name="Lipzen A."/>
            <person name="Lundell T."/>
            <person name="Morin E."/>
            <person name="Murat C."/>
            <person name="Sun H."/>
            <person name="Tunlid A."/>
            <person name="Henrissat B."/>
            <person name="Grigoriev I.V."/>
            <person name="Hibbett D.S."/>
            <person name="Martin F."/>
            <person name="Nordberg H.P."/>
            <person name="Cantor M.N."/>
            <person name="Hua S.X."/>
        </authorList>
    </citation>
    <scope>NUCLEOTIDE SEQUENCE [LARGE SCALE GENOMIC DNA]</scope>
    <source>
        <strain evidence="1 2">Marx 270</strain>
    </source>
</reference>
<evidence type="ECO:0000313" key="2">
    <source>
        <dbReference type="Proteomes" id="UP000054217"/>
    </source>
</evidence>
<dbReference type="EMBL" id="KN831945">
    <property type="protein sequence ID" value="KIO14239.1"/>
    <property type="molecule type" value="Genomic_DNA"/>
</dbReference>
<dbReference type="Proteomes" id="UP000054217">
    <property type="component" value="Unassembled WGS sequence"/>
</dbReference>
<gene>
    <name evidence="1" type="ORF">M404DRAFT_470547</name>
</gene>
<dbReference type="AlphaFoldDB" id="A0A0C3PYG7"/>
<organism evidence="1 2">
    <name type="scientific">Pisolithus tinctorius Marx 270</name>
    <dbReference type="NCBI Taxonomy" id="870435"/>
    <lineage>
        <taxon>Eukaryota</taxon>
        <taxon>Fungi</taxon>
        <taxon>Dikarya</taxon>
        <taxon>Basidiomycota</taxon>
        <taxon>Agaricomycotina</taxon>
        <taxon>Agaricomycetes</taxon>
        <taxon>Agaricomycetidae</taxon>
        <taxon>Boletales</taxon>
        <taxon>Sclerodermatineae</taxon>
        <taxon>Pisolithaceae</taxon>
        <taxon>Pisolithus</taxon>
    </lineage>
</organism>
<name>A0A0C3PYG7_PISTI</name>
<reference evidence="2" key="2">
    <citation type="submission" date="2015-01" db="EMBL/GenBank/DDBJ databases">
        <title>Evolutionary Origins and Diversification of the Mycorrhizal Mutualists.</title>
        <authorList>
            <consortium name="DOE Joint Genome Institute"/>
            <consortium name="Mycorrhizal Genomics Consortium"/>
            <person name="Kohler A."/>
            <person name="Kuo A."/>
            <person name="Nagy L.G."/>
            <person name="Floudas D."/>
            <person name="Copeland A."/>
            <person name="Barry K.W."/>
            <person name="Cichocki N."/>
            <person name="Veneault-Fourrey C."/>
            <person name="LaButti K."/>
            <person name="Lindquist E.A."/>
            <person name="Lipzen A."/>
            <person name="Lundell T."/>
            <person name="Morin E."/>
            <person name="Murat C."/>
            <person name="Riley R."/>
            <person name="Ohm R."/>
            <person name="Sun H."/>
            <person name="Tunlid A."/>
            <person name="Henrissat B."/>
            <person name="Grigoriev I.V."/>
            <person name="Hibbett D.S."/>
            <person name="Martin F."/>
        </authorList>
    </citation>
    <scope>NUCLEOTIDE SEQUENCE [LARGE SCALE GENOMIC DNA]</scope>
    <source>
        <strain evidence="2">Marx 270</strain>
    </source>
</reference>
<proteinExistence type="predicted"/>
<keyword evidence="2" id="KW-1185">Reference proteome</keyword>
<protein>
    <submittedName>
        <fullName evidence="1">Uncharacterized protein</fullName>
    </submittedName>
</protein>
<sequence length="80" mass="9327">MYCIYSSFVPRIAPTFRRPNHHSHITRRRPSMFSLVQGHSVSRTPVSSVTNQPKCCVIIYHLYGSRIPVVADYRYNPFTK</sequence>
<dbReference type="InParanoid" id="A0A0C3PYG7"/>
<evidence type="ECO:0000313" key="1">
    <source>
        <dbReference type="EMBL" id="KIO14239.1"/>
    </source>
</evidence>